<dbReference type="Proteomes" id="UP000557717">
    <property type="component" value="Unassembled WGS sequence"/>
</dbReference>
<proteinExistence type="predicted"/>
<name>A0A840V843_9BACT</name>
<dbReference type="InterPro" id="IPR013320">
    <property type="entry name" value="ConA-like_dom_sf"/>
</dbReference>
<comment type="caution">
    <text evidence="2">The sequence shown here is derived from an EMBL/GenBank/DDBJ whole genome shotgun (WGS) entry which is preliminary data.</text>
</comment>
<accession>A0A840V843</accession>
<evidence type="ECO:0000259" key="1">
    <source>
        <dbReference type="Pfam" id="PF17851"/>
    </source>
</evidence>
<evidence type="ECO:0000313" key="2">
    <source>
        <dbReference type="EMBL" id="MBB5349939.1"/>
    </source>
</evidence>
<gene>
    <name evidence="2" type="ORF">HNR46_000160</name>
</gene>
<dbReference type="AlphaFoldDB" id="A0A840V843"/>
<dbReference type="Gene3D" id="2.60.120.200">
    <property type="match status" value="1"/>
</dbReference>
<evidence type="ECO:0000313" key="3">
    <source>
        <dbReference type="Proteomes" id="UP000557717"/>
    </source>
</evidence>
<dbReference type="RefSeq" id="WP_184014849.1">
    <property type="nucleotide sequence ID" value="NZ_JACHFD010000001.1"/>
</dbReference>
<dbReference type="SUPFAM" id="SSF49899">
    <property type="entry name" value="Concanavalin A-like lectins/glucanases"/>
    <property type="match status" value="1"/>
</dbReference>
<sequence>MSFRSLERMAAGSFGIIGWWFRGRFAPDSPGRSRHRPWTRPRAEIEMLQFATSLDGVEWQDFGLVIDVTKLSDNGVAGCAGAKVRLAAQDFSSDGKTADFGFSTLERFQ</sequence>
<dbReference type="Pfam" id="PF17851">
    <property type="entry name" value="GH43_C2"/>
    <property type="match status" value="1"/>
</dbReference>
<organism evidence="2 3">
    <name type="scientific">Haloferula luteola</name>
    <dbReference type="NCBI Taxonomy" id="595692"/>
    <lineage>
        <taxon>Bacteria</taxon>
        <taxon>Pseudomonadati</taxon>
        <taxon>Verrucomicrobiota</taxon>
        <taxon>Verrucomicrobiia</taxon>
        <taxon>Verrucomicrobiales</taxon>
        <taxon>Verrucomicrobiaceae</taxon>
        <taxon>Haloferula</taxon>
    </lineage>
</organism>
<feature type="domain" description="Beta-xylosidase C-terminal Concanavalin A-like" evidence="1">
    <location>
        <begin position="42"/>
        <end position="102"/>
    </location>
</feature>
<dbReference type="EMBL" id="JACHFD010000001">
    <property type="protein sequence ID" value="MBB5349939.1"/>
    <property type="molecule type" value="Genomic_DNA"/>
</dbReference>
<keyword evidence="3" id="KW-1185">Reference proteome</keyword>
<protein>
    <submittedName>
        <fullName evidence="2">Beta-xylosidase</fullName>
    </submittedName>
</protein>
<dbReference type="InterPro" id="IPR041542">
    <property type="entry name" value="GH43_C2"/>
</dbReference>
<reference evidence="2 3" key="1">
    <citation type="submission" date="2020-08" db="EMBL/GenBank/DDBJ databases">
        <title>Genomic Encyclopedia of Type Strains, Phase IV (KMG-IV): sequencing the most valuable type-strain genomes for metagenomic binning, comparative biology and taxonomic classification.</title>
        <authorList>
            <person name="Goeker M."/>
        </authorList>
    </citation>
    <scope>NUCLEOTIDE SEQUENCE [LARGE SCALE GENOMIC DNA]</scope>
    <source>
        <strain evidence="2 3">YC6886</strain>
    </source>
</reference>